<gene>
    <name evidence="1" type="ORF">PtrM4_071680</name>
</gene>
<organism evidence="1 2">
    <name type="scientific">Pyrenophora tritici-repentis</name>
    <dbReference type="NCBI Taxonomy" id="45151"/>
    <lineage>
        <taxon>Eukaryota</taxon>
        <taxon>Fungi</taxon>
        <taxon>Dikarya</taxon>
        <taxon>Ascomycota</taxon>
        <taxon>Pezizomycotina</taxon>
        <taxon>Dothideomycetes</taxon>
        <taxon>Pleosporomycetidae</taxon>
        <taxon>Pleosporales</taxon>
        <taxon>Pleosporineae</taxon>
        <taxon>Pleosporaceae</taxon>
        <taxon>Pyrenophora</taxon>
    </lineage>
</organism>
<name>A0A2W1G8T7_9PLEO</name>
<evidence type="ECO:0000313" key="2">
    <source>
        <dbReference type="Proteomes" id="UP000245464"/>
    </source>
</evidence>
<reference evidence="1 2" key="1">
    <citation type="journal article" date="2018" name="BMC Genomics">
        <title>Comparative genomics of the wheat fungal pathogen Pyrenophora tritici-repentis reveals chromosomal variations and genome plasticity.</title>
        <authorList>
            <person name="Moolhuijzen P."/>
            <person name="See P.T."/>
            <person name="Hane J.K."/>
            <person name="Shi G."/>
            <person name="Liu Z."/>
            <person name="Oliver R.P."/>
            <person name="Moffat C.S."/>
        </authorList>
    </citation>
    <scope>NUCLEOTIDE SEQUENCE [LARGE SCALE GENOMIC DNA]</scope>
    <source>
        <strain evidence="1">M4</strain>
    </source>
</reference>
<dbReference type="RefSeq" id="XP_065964582.1">
    <property type="nucleotide sequence ID" value="XM_066105955.1"/>
</dbReference>
<comment type="caution">
    <text evidence="1">The sequence shown here is derived from an EMBL/GenBank/DDBJ whole genome shotgun (WGS) entry which is preliminary data.</text>
</comment>
<dbReference type="AlphaFoldDB" id="A0A2W1G8T7"/>
<protein>
    <submittedName>
        <fullName evidence="1">Uncharacterized protein</fullName>
    </submittedName>
</protein>
<accession>A0A2W1G8T7</accession>
<proteinExistence type="predicted"/>
<dbReference type="KEGG" id="ptrr:90955660"/>
<sequence>MCDSTLTFGQRGSHFFQCPSKREHTRIPKKLGKFLSSGQLKQVHHVTLGFEESFLLTWRDTTGKDRIDASGLPPELIEFLYSRNRDVPNIRCTLGPYNASFFVHDKTSYLWNNLPEPLVAALKNTIRDGNWIDRPRLVALGAGDNFLLVTEKNAAVWDLRYYKAVLTLIKQKTAADIQNFVMHPYRYQCFICHSKSGRLFSENVPPHQAVGVQDMAEPILKDTEAVQKKFLSFEDGKKSASLPRRPLVLKQRAKLRREWSEHSHELSARAKGVKLSFSLSVNLGGLVKKMG</sequence>
<dbReference type="EMBL" id="NQIK02000002">
    <property type="protein sequence ID" value="KAF7575544.1"/>
    <property type="molecule type" value="Genomic_DNA"/>
</dbReference>
<dbReference type="Proteomes" id="UP000245464">
    <property type="component" value="Chromosome 2"/>
</dbReference>
<dbReference type="GeneID" id="90955660"/>
<evidence type="ECO:0000313" key="1">
    <source>
        <dbReference type="EMBL" id="KAF7575544.1"/>
    </source>
</evidence>